<dbReference type="SUPFAM" id="SSF103473">
    <property type="entry name" value="MFS general substrate transporter"/>
    <property type="match status" value="1"/>
</dbReference>
<evidence type="ECO:0000313" key="7">
    <source>
        <dbReference type="EMBL" id="RKG63944.1"/>
    </source>
</evidence>
<evidence type="ECO:0000256" key="4">
    <source>
        <dbReference type="SAM" id="MobiDB-lite"/>
    </source>
</evidence>
<dbReference type="AlphaFoldDB" id="A0A3A8H8S6"/>
<reference evidence="8" key="1">
    <citation type="submission" date="2018-09" db="EMBL/GenBank/DDBJ databases">
        <authorList>
            <person name="Livingstone P.G."/>
            <person name="Whitworth D.E."/>
        </authorList>
    </citation>
    <scope>NUCLEOTIDE SEQUENCE [LARGE SCALE GENOMIC DNA]</scope>
    <source>
        <strain evidence="8">CA054A</strain>
    </source>
</reference>
<feature type="non-terminal residue" evidence="7">
    <location>
        <position position="152"/>
    </location>
</feature>
<proteinExistence type="predicted"/>
<comment type="caution">
    <text evidence="7">The sequence shown here is derived from an EMBL/GenBank/DDBJ whole genome shotgun (WGS) entry which is preliminary data.</text>
</comment>
<dbReference type="InterPro" id="IPR020846">
    <property type="entry name" value="MFS_dom"/>
</dbReference>
<organism evidence="7 8">
    <name type="scientific">Corallococcus terminator</name>
    <dbReference type="NCBI Taxonomy" id="2316733"/>
    <lineage>
        <taxon>Bacteria</taxon>
        <taxon>Pseudomonadati</taxon>
        <taxon>Myxococcota</taxon>
        <taxon>Myxococcia</taxon>
        <taxon>Myxococcales</taxon>
        <taxon>Cystobacterineae</taxon>
        <taxon>Myxococcaceae</taxon>
        <taxon>Corallococcus</taxon>
    </lineage>
</organism>
<keyword evidence="8" id="KW-1185">Reference proteome</keyword>
<evidence type="ECO:0000313" key="8">
    <source>
        <dbReference type="Proteomes" id="UP000268094"/>
    </source>
</evidence>
<dbReference type="InterPro" id="IPR011701">
    <property type="entry name" value="MFS"/>
</dbReference>
<sequence length="152" mass="15815">ALDRWGPRRLMLAVAAAFGAILVASSAMDGPVGLVAGFIGVRLAGQGALNLVATTTVALYVTRRRGSAIGLASALGTAGISLAPLLLERLIAGGDWRTVWFFEGIAVWALVIPVTLLVLPRRPVAEPTPAVDPQDADRPGAPGVDWTPRRAM</sequence>
<evidence type="ECO:0000256" key="2">
    <source>
        <dbReference type="ARBA" id="ARBA00022989"/>
    </source>
</evidence>
<dbReference type="Gene3D" id="1.20.1250.20">
    <property type="entry name" value="MFS general substrate transporter like domains"/>
    <property type="match status" value="1"/>
</dbReference>
<keyword evidence="1 5" id="KW-0812">Transmembrane</keyword>
<dbReference type="PROSITE" id="PS50850">
    <property type="entry name" value="MFS"/>
    <property type="match status" value="1"/>
</dbReference>
<feature type="domain" description="Major facilitator superfamily (MFS) profile" evidence="6">
    <location>
        <begin position="1"/>
        <end position="152"/>
    </location>
</feature>
<name>A0A3A8H8S6_9BACT</name>
<feature type="transmembrane region" description="Helical" evidence="5">
    <location>
        <begin position="68"/>
        <end position="87"/>
    </location>
</feature>
<keyword evidence="3 5" id="KW-0472">Membrane</keyword>
<feature type="region of interest" description="Disordered" evidence="4">
    <location>
        <begin position="127"/>
        <end position="152"/>
    </location>
</feature>
<evidence type="ECO:0000256" key="5">
    <source>
        <dbReference type="SAM" id="Phobius"/>
    </source>
</evidence>
<dbReference type="InterPro" id="IPR036259">
    <property type="entry name" value="MFS_trans_sf"/>
</dbReference>
<dbReference type="GO" id="GO:0022857">
    <property type="term" value="F:transmembrane transporter activity"/>
    <property type="evidence" value="ECO:0007669"/>
    <property type="project" value="InterPro"/>
</dbReference>
<feature type="non-terminal residue" evidence="7">
    <location>
        <position position="1"/>
    </location>
</feature>
<dbReference type="Pfam" id="PF07690">
    <property type="entry name" value="MFS_1"/>
    <property type="match status" value="1"/>
</dbReference>
<keyword evidence="2 5" id="KW-1133">Transmembrane helix</keyword>
<evidence type="ECO:0000256" key="3">
    <source>
        <dbReference type="ARBA" id="ARBA00023136"/>
    </source>
</evidence>
<evidence type="ECO:0000259" key="6">
    <source>
        <dbReference type="PROSITE" id="PS50850"/>
    </source>
</evidence>
<accession>A0A3A8H8S6</accession>
<dbReference type="Proteomes" id="UP000268094">
    <property type="component" value="Unassembled WGS sequence"/>
</dbReference>
<dbReference type="OrthoDB" id="146345at2"/>
<feature type="transmembrane region" description="Helical" evidence="5">
    <location>
        <begin position="43"/>
        <end position="61"/>
    </location>
</feature>
<evidence type="ECO:0000256" key="1">
    <source>
        <dbReference type="ARBA" id="ARBA00022692"/>
    </source>
</evidence>
<protein>
    <submittedName>
        <fullName evidence="7">MFS transporter</fullName>
    </submittedName>
</protein>
<dbReference type="EMBL" id="RAVZ01000804">
    <property type="protein sequence ID" value="RKG63944.1"/>
    <property type="molecule type" value="Genomic_DNA"/>
</dbReference>
<feature type="transmembrane region" description="Helical" evidence="5">
    <location>
        <begin position="99"/>
        <end position="119"/>
    </location>
</feature>
<gene>
    <name evidence="7" type="ORF">D7V88_42235</name>
</gene>